<dbReference type="InterPro" id="IPR041577">
    <property type="entry name" value="RT_RNaseH_2"/>
</dbReference>
<feature type="domain" description="Reverse transcriptase/retrotransposon-derived protein RNase H-like" evidence="2">
    <location>
        <begin position="40"/>
        <end position="113"/>
    </location>
</feature>
<organism evidence="3 4">
    <name type="scientific">Austropuccinia psidii MF-1</name>
    <dbReference type="NCBI Taxonomy" id="1389203"/>
    <lineage>
        <taxon>Eukaryota</taxon>
        <taxon>Fungi</taxon>
        <taxon>Dikarya</taxon>
        <taxon>Basidiomycota</taxon>
        <taxon>Pucciniomycotina</taxon>
        <taxon>Pucciniomycetes</taxon>
        <taxon>Pucciniales</taxon>
        <taxon>Sphaerophragmiaceae</taxon>
        <taxon>Austropuccinia</taxon>
    </lineage>
</organism>
<reference evidence="3" key="1">
    <citation type="submission" date="2021-03" db="EMBL/GenBank/DDBJ databases">
        <title>Draft genome sequence of rust myrtle Austropuccinia psidii MF-1, a brazilian biotype.</title>
        <authorList>
            <person name="Quecine M.C."/>
            <person name="Pachon D.M.R."/>
            <person name="Bonatelli M.L."/>
            <person name="Correr F.H."/>
            <person name="Franceschini L.M."/>
            <person name="Leite T.F."/>
            <person name="Margarido G.R.A."/>
            <person name="Almeida C.A."/>
            <person name="Ferrarezi J.A."/>
            <person name="Labate C.A."/>
        </authorList>
    </citation>
    <scope>NUCLEOTIDE SEQUENCE</scope>
    <source>
        <strain evidence="3">MF-1</strain>
    </source>
</reference>
<dbReference type="InterPro" id="IPR043502">
    <property type="entry name" value="DNA/RNA_pol_sf"/>
</dbReference>
<proteinExistence type="predicted"/>
<dbReference type="SUPFAM" id="SSF56672">
    <property type="entry name" value="DNA/RNA polymerases"/>
    <property type="match status" value="1"/>
</dbReference>
<evidence type="ECO:0000313" key="4">
    <source>
        <dbReference type="Proteomes" id="UP000765509"/>
    </source>
</evidence>
<sequence>MPQNKKKFSHFWGLQDIKDFASIERSLYRLCDKETVFEMTVETVKAFKSLRQALTTCPLLLMPDFKLPFKLYIDASGGGLAAAIHEIEIINNKSVEQPIFSISRQIKTTEARYG</sequence>
<accession>A0A9Q3EXB0</accession>
<protein>
    <recommendedName>
        <fullName evidence="2">Reverse transcriptase/retrotransposon-derived protein RNase H-like domain-containing protein</fullName>
    </recommendedName>
</protein>
<comment type="caution">
    <text evidence="3">The sequence shown here is derived from an EMBL/GenBank/DDBJ whole genome shotgun (WGS) entry which is preliminary data.</text>
</comment>
<dbReference type="Proteomes" id="UP000765509">
    <property type="component" value="Unassembled WGS sequence"/>
</dbReference>
<dbReference type="AlphaFoldDB" id="A0A9Q3EXB0"/>
<gene>
    <name evidence="3" type="ORF">O181_069488</name>
</gene>
<dbReference type="GO" id="GO:0003824">
    <property type="term" value="F:catalytic activity"/>
    <property type="evidence" value="ECO:0007669"/>
    <property type="project" value="UniProtKB-KW"/>
</dbReference>
<evidence type="ECO:0000259" key="2">
    <source>
        <dbReference type="Pfam" id="PF17919"/>
    </source>
</evidence>
<dbReference type="Gene3D" id="3.30.70.270">
    <property type="match status" value="1"/>
</dbReference>
<name>A0A9Q3EXB0_9BASI</name>
<dbReference type="InterPro" id="IPR050951">
    <property type="entry name" value="Retrovirus_Pol_polyprotein"/>
</dbReference>
<dbReference type="PANTHER" id="PTHR37984">
    <property type="entry name" value="PROTEIN CBG26694"/>
    <property type="match status" value="1"/>
</dbReference>
<keyword evidence="1" id="KW-0511">Multifunctional enzyme</keyword>
<evidence type="ECO:0000256" key="1">
    <source>
        <dbReference type="ARBA" id="ARBA00023268"/>
    </source>
</evidence>
<dbReference type="EMBL" id="AVOT02035414">
    <property type="protein sequence ID" value="MBW0529773.1"/>
    <property type="molecule type" value="Genomic_DNA"/>
</dbReference>
<dbReference type="PANTHER" id="PTHR37984:SF5">
    <property type="entry name" value="PROTEIN NYNRIN-LIKE"/>
    <property type="match status" value="1"/>
</dbReference>
<dbReference type="Pfam" id="PF17919">
    <property type="entry name" value="RT_RNaseH_2"/>
    <property type="match status" value="1"/>
</dbReference>
<dbReference type="InterPro" id="IPR043128">
    <property type="entry name" value="Rev_trsase/Diguanyl_cyclase"/>
</dbReference>
<evidence type="ECO:0000313" key="3">
    <source>
        <dbReference type="EMBL" id="MBW0529773.1"/>
    </source>
</evidence>
<keyword evidence="4" id="KW-1185">Reference proteome</keyword>